<sequence length="166" mass="18749">MARLKYRAEHFAEHGELPKAEHGLAKAMDWWIDRVVENINVEASLTSDHLDLGPAKRDFYGLISHYHTQIAMSPFTVFHHRTGIPAYRSWLNSPELKGFPRPFGIPPPRITKRGEAYWVAMRQSSKEVADGLEPLSIEKDKTAEATASPKNRSALEAETTAELDNI</sequence>
<reference evidence="2 3" key="1">
    <citation type="submission" date="2023-01" db="EMBL/GenBank/DDBJ databases">
        <title>Analysis of 21 Apiospora genomes using comparative genomics revels a genus with tremendous synthesis potential of carbohydrate active enzymes and secondary metabolites.</title>
        <authorList>
            <person name="Sorensen T."/>
        </authorList>
    </citation>
    <scope>NUCLEOTIDE SEQUENCE [LARGE SCALE GENOMIC DNA]</scope>
    <source>
        <strain evidence="2 3">CBS 24483</strain>
    </source>
</reference>
<protein>
    <submittedName>
        <fullName evidence="2">Uncharacterized protein</fullName>
    </submittedName>
</protein>
<evidence type="ECO:0000313" key="2">
    <source>
        <dbReference type="EMBL" id="KAK7948471.1"/>
    </source>
</evidence>
<comment type="caution">
    <text evidence="2">The sequence shown here is derived from an EMBL/GenBank/DDBJ whole genome shotgun (WGS) entry which is preliminary data.</text>
</comment>
<name>A0ABR1Q7F0_9PEZI</name>
<dbReference type="RefSeq" id="XP_066697977.1">
    <property type="nucleotide sequence ID" value="XM_066845579.1"/>
</dbReference>
<accession>A0ABR1Q7F0</accession>
<evidence type="ECO:0000313" key="3">
    <source>
        <dbReference type="Proteomes" id="UP001391051"/>
    </source>
</evidence>
<keyword evidence="3" id="KW-1185">Reference proteome</keyword>
<organism evidence="2 3">
    <name type="scientific">Apiospora aurea</name>
    <dbReference type="NCBI Taxonomy" id="335848"/>
    <lineage>
        <taxon>Eukaryota</taxon>
        <taxon>Fungi</taxon>
        <taxon>Dikarya</taxon>
        <taxon>Ascomycota</taxon>
        <taxon>Pezizomycotina</taxon>
        <taxon>Sordariomycetes</taxon>
        <taxon>Xylariomycetidae</taxon>
        <taxon>Amphisphaeriales</taxon>
        <taxon>Apiosporaceae</taxon>
        <taxon>Apiospora</taxon>
    </lineage>
</organism>
<dbReference type="Proteomes" id="UP001391051">
    <property type="component" value="Unassembled WGS sequence"/>
</dbReference>
<dbReference type="GeneID" id="92078641"/>
<feature type="region of interest" description="Disordered" evidence="1">
    <location>
        <begin position="127"/>
        <end position="166"/>
    </location>
</feature>
<proteinExistence type="predicted"/>
<evidence type="ECO:0000256" key="1">
    <source>
        <dbReference type="SAM" id="MobiDB-lite"/>
    </source>
</evidence>
<dbReference type="EMBL" id="JAQQWE010000006">
    <property type="protein sequence ID" value="KAK7948471.1"/>
    <property type="molecule type" value="Genomic_DNA"/>
</dbReference>
<gene>
    <name evidence="2" type="ORF">PG986_009357</name>
</gene>